<dbReference type="FunFam" id="3.50.50.60:FF:000378">
    <property type="entry name" value="Phytoene desaturase"/>
    <property type="match status" value="1"/>
</dbReference>
<dbReference type="GO" id="GO:0016627">
    <property type="term" value="F:oxidoreductase activity, acting on the CH-CH group of donors"/>
    <property type="evidence" value="ECO:0007669"/>
    <property type="project" value="UniProtKB-ARBA"/>
</dbReference>
<evidence type="ECO:0000256" key="7">
    <source>
        <dbReference type="ARBA" id="ARBA00023002"/>
    </source>
</evidence>
<dbReference type="PROSITE" id="PS00982">
    <property type="entry name" value="PHYTOENE_DH"/>
    <property type="match status" value="1"/>
</dbReference>
<dbReference type="InterPro" id="IPR036188">
    <property type="entry name" value="FAD/NAD-bd_sf"/>
</dbReference>
<evidence type="ECO:0000256" key="4">
    <source>
        <dbReference type="ARBA" id="ARBA00022630"/>
    </source>
</evidence>
<dbReference type="PANTHER" id="PTHR43734:SF3">
    <property type="entry name" value="B-CAROTENE KETOLASE"/>
    <property type="match status" value="1"/>
</dbReference>
<proteinExistence type="inferred from homology"/>
<keyword evidence="6" id="KW-0274">FAD</keyword>
<keyword evidence="5 9" id="KW-0125">Carotenoid biosynthesis</keyword>
<dbReference type="Proteomes" id="UP000469949">
    <property type="component" value="Unassembled WGS sequence"/>
</dbReference>
<evidence type="ECO:0000256" key="2">
    <source>
        <dbReference type="ARBA" id="ARBA00004829"/>
    </source>
</evidence>
<dbReference type="NCBIfam" id="TIGR02734">
    <property type="entry name" value="crtI_fam"/>
    <property type="match status" value="1"/>
</dbReference>
<evidence type="ECO:0000259" key="10">
    <source>
        <dbReference type="Pfam" id="PF01593"/>
    </source>
</evidence>
<name>A0A833J6B2_9HYPH</name>
<dbReference type="InterPro" id="IPR002937">
    <property type="entry name" value="Amino_oxidase"/>
</dbReference>
<comment type="similarity">
    <text evidence="3 9">Belongs to the carotenoid/retinoid oxidoreductase family.</text>
</comment>
<evidence type="ECO:0000256" key="6">
    <source>
        <dbReference type="ARBA" id="ARBA00022827"/>
    </source>
</evidence>
<comment type="caution">
    <text evidence="11">The sequence shown here is derived from an EMBL/GenBank/DDBJ whole genome shotgun (WGS) entry which is preliminary data.</text>
</comment>
<comment type="pathway">
    <text evidence="2 9">Carotenoid biosynthesis.</text>
</comment>
<dbReference type="InterPro" id="IPR014105">
    <property type="entry name" value="Carotenoid/retinoid_OxRdtase"/>
</dbReference>
<evidence type="ECO:0000256" key="3">
    <source>
        <dbReference type="ARBA" id="ARBA00006046"/>
    </source>
</evidence>
<evidence type="ECO:0000313" key="11">
    <source>
        <dbReference type="EMBL" id="KAB7784989.1"/>
    </source>
</evidence>
<dbReference type="Pfam" id="PF01593">
    <property type="entry name" value="Amino_oxidase"/>
    <property type="match status" value="1"/>
</dbReference>
<evidence type="ECO:0000313" key="12">
    <source>
        <dbReference type="Proteomes" id="UP000469949"/>
    </source>
</evidence>
<dbReference type="PANTHER" id="PTHR43734">
    <property type="entry name" value="PHYTOENE DESATURASE"/>
    <property type="match status" value="1"/>
</dbReference>
<evidence type="ECO:0000256" key="8">
    <source>
        <dbReference type="ARBA" id="ARBA00031986"/>
    </source>
</evidence>
<dbReference type="Gene3D" id="3.50.50.60">
    <property type="entry name" value="FAD/NAD(P)-binding domain"/>
    <property type="match status" value="2"/>
</dbReference>
<sequence length="508" mass="55719">MLTLAVKPMDAHGPDARPHAVVIGSGFGGLAAAVRLGARGYRVTVLERLDQPGGRARVHRQDGFTFDAGPTIVTAPFLFEELWRLCGREMHEDVTLVPMQPFYRIRFEDGESFAYSGDRAAMRAEVARFSPDDVAGYERFMAHSEAVCRLGFEELGHVPFGSLGSMLRIAPDLLRLSGHRSVYDVVARFIRDERLRTIFSFHPLLIGGNPFRASGIYCLIAHLERQWGVHFAMGGTGRLVDGLCGLIRGQGGTIRCGAEVSRIRVEGEAATGIVLADGETIPANVVVSNADSAFTYGTLLGGTTRRWSTRRLARAASSMGLFVWYFGTRTKYPEVDHHMILMGPRYRGLLQDIFDRKHLADDFSLYLHRPTATDPLLAPPGHDAFYVLAPVPNLAGGQDWARLAEPYRQRIARFLEDAVLPGLSDALVTSRMTTPQDFSDDFLSFRGSGFGLEPVLTQSAWFRPHNRSEDVANLFLVGAGTHPGAGLPGVLSSARVLDSVVPDARVRA</sequence>
<protein>
    <recommendedName>
        <fullName evidence="8">Phytoene dehydrogenase</fullName>
    </recommendedName>
</protein>
<comment type="cofactor">
    <cofactor evidence="1">
        <name>FAD</name>
        <dbReference type="ChEBI" id="CHEBI:57692"/>
    </cofactor>
</comment>
<reference evidence="11 12" key="1">
    <citation type="submission" date="2019-10" db="EMBL/GenBank/DDBJ databases">
        <title>Draft Genome Sequence of the Caffeine Degrading Methylotroph Methylorubrum populi PINKEL.</title>
        <authorList>
            <person name="Dawson S.C."/>
            <person name="Zhang X."/>
            <person name="Wright M.E."/>
            <person name="Sharma G."/>
            <person name="Langner J.T."/>
            <person name="Ditty J.L."/>
            <person name="Subuyuj G.A."/>
        </authorList>
    </citation>
    <scope>NUCLEOTIDE SEQUENCE [LARGE SCALE GENOMIC DNA]</scope>
    <source>
        <strain evidence="11 12">Pinkel</strain>
    </source>
</reference>
<feature type="domain" description="Amine oxidase" evidence="10">
    <location>
        <begin position="28"/>
        <end position="495"/>
    </location>
</feature>
<dbReference type="GO" id="GO:0016117">
    <property type="term" value="P:carotenoid biosynthetic process"/>
    <property type="evidence" value="ECO:0007669"/>
    <property type="project" value="UniProtKB-KW"/>
</dbReference>
<dbReference type="SUPFAM" id="SSF51905">
    <property type="entry name" value="FAD/NAD(P)-binding domain"/>
    <property type="match status" value="1"/>
</dbReference>
<accession>A0A833J6B2</accession>
<evidence type="ECO:0000256" key="1">
    <source>
        <dbReference type="ARBA" id="ARBA00001974"/>
    </source>
</evidence>
<dbReference type="AlphaFoldDB" id="A0A833J6B2"/>
<organism evidence="11 12">
    <name type="scientific">Methylorubrum populi</name>
    <dbReference type="NCBI Taxonomy" id="223967"/>
    <lineage>
        <taxon>Bacteria</taxon>
        <taxon>Pseudomonadati</taxon>
        <taxon>Pseudomonadota</taxon>
        <taxon>Alphaproteobacteria</taxon>
        <taxon>Hyphomicrobiales</taxon>
        <taxon>Methylobacteriaceae</taxon>
        <taxon>Methylorubrum</taxon>
    </lineage>
</organism>
<dbReference type="EMBL" id="WEKV01000010">
    <property type="protein sequence ID" value="KAB7784989.1"/>
    <property type="molecule type" value="Genomic_DNA"/>
</dbReference>
<keyword evidence="4" id="KW-0285">Flavoprotein</keyword>
<evidence type="ECO:0000256" key="9">
    <source>
        <dbReference type="RuleBase" id="RU362075"/>
    </source>
</evidence>
<keyword evidence="7 9" id="KW-0560">Oxidoreductase</keyword>
<dbReference type="RefSeq" id="WP_152277452.1">
    <property type="nucleotide sequence ID" value="NZ_WEKV01000010.1"/>
</dbReference>
<gene>
    <name evidence="11" type="ORF">F8B43_3022</name>
</gene>
<evidence type="ECO:0000256" key="5">
    <source>
        <dbReference type="ARBA" id="ARBA00022746"/>
    </source>
</evidence>
<dbReference type="InterPro" id="IPR008150">
    <property type="entry name" value="Phytoene_DH_bac_CS"/>
</dbReference>